<dbReference type="STRING" id="456442.Mboo_1424"/>
<dbReference type="EMBL" id="CP000780">
    <property type="protein sequence ID" value="ABS55942.1"/>
    <property type="molecule type" value="Genomic_DNA"/>
</dbReference>
<accession>A7I881</accession>
<dbReference type="Proteomes" id="UP000002408">
    <property type="component" value="Chromosome"/>
</dbReference>
<name>A7I881_METB6</name>
<proteinExistence type="predicted"/>
<evidence type="ECO:0000313" key="1">
    <source>
        <dbReference type="EMBL" id="ABS55942.1"/>
    </source>
</evidence>
<dbReference type="HOGENOM" id="CLU_338496_0_0_2"/>
<keyword evidence="2" id="KW-1185">Reference proteome</keyword>
<dbReference type="PANTHER" id="PTHR42754:SF1">
    <property type="entry name" value="LIPOPROTEIN"/>
    <property type="match status" value="1"/>
</dbReference>
<dbReference type="eggNOG" id="arCOG06133">
    <property type="taxonomic scope" value="Archaea"/>
</dbReference>
<protein>
    <submittedName>
        <fullName evidence="1">Uncharacterized protein</fullName>
    </submittedName>
</protein>
<dbReference type="PANTHER" id="PTHR42754">
    <property type="entry name" value="ENDOGLUCANASE"/>
    <property type="match status" value="1"/>
</dbReference>
<evidence type="ECO:0000313" key="2">
    <source>
        <dbReference type="Proteomes" id="UP000002408"/>
    </source>
</evidence>
<dbReference type="AlphaFoldDB" id="A7I881"/>
<dbReference type="SUPFAM" id="SSF50998">
    <property type="entry name" value="Quinoprotein alcohol dehydrogenase-like"/>
    <property type="match status" value="1"/>
</dbReference>
<gene>
    <name evidence="1" type="ordered locus">Mboo_1424</name>
</gene>
<dbReference type="InterPro" id="IPR011047">
    <property type="entry name" value="Quinoprotein_ADH-like_sf"/>
</dbReference>
<dbReference type="KEGG" id="mbn:Mboo_1424"/>
<sequence length="840" mass="89474" precursor="true">MRLSMTGDVIVTIFLVSIFLISGVQGDSNITSPSIMPVSMSMGAVASNGTSTEQNAASPRSFASSDTSSLQIMASSIPGIEWQDLLGGLDGETLSGIRQTPDGGYIACGFVGSLAGDGDVTSTHGGGDVWIIKFDSAGNIQWQRSLGGSGYDQAISIQLTSDGGYVFAGFTKSSNNGDVGQNNGGYDAWIVKLDSNGNIQWQKVLGGSADDLAFSIRQTSDGGYIFSGVTGATFNDELNIASHPFMGGHAWVVKLDSTGSVTWQKVYGGNSDDEANSIVQTSDGGYIFVGTTYSNNSGDVGANHGLTDIWVVKLDSTGTIQWTKLLGGAGWDITSLWWDNGIQQTSDGGYVIIGTTTSTDFGGQIGINHGAGDVCIIKLDNNGNIIWERPYGGSNADNGISINQTPDGGYVFTGFTYSDNSGDVGASYGNGDYWVGKTDSNGNLQWQIPLGGSAYDQAESIQSTSDGGYIVTGRSYSSNSGVVAEQNHGNIDAWVVKLTPRFVVNVMDSDTGGFIPGSNVGLYDSKYDVWMNQTVGDGPVVFNGSVGLNAFNFTDDRVFGLSVSAGGYPSASENVKFEITNQTVNVYLTSFDRPAIGQTYSMTMIQNPGPLGGVSSLIVDGFGWGTAVHGVVQNWLETQEGWSNTFYHTEDQVTQVDFGTNYQGLDNATFFYHFGHGHLLFLMEGSELITTDTYIPLSGWSAFYPTPSTSVKPSDVYKKWGGQNKWVFLDACSLLTDKRWGGALNTSHGILGYQSSKYVSTDLPNAFFYNAFVRNESIVQSYYEATIASQAGYAPAVIFATPDQFYHDHMPGHGTIAADESPDNNITYYVSWCAQGVCGQ</sequence>
<reference evidence="2" key="1">
    <citation type="journal article" date="2015" name="Microbiology">
        <title>Genome of Methanoregula boonei 6A8 reveals adaptations to oligotrophic peatland environments.</title>
        <authorList>
            <person name="Braeuer S."/>
            <person name="Cadillo-Quiroz H."/>
            <person name="Kyrpides N."/>
            <person name="Woyke T."/>
            <person name="Goodwin L."/>
            <person name="Detter C."/>
            <person name="Podell S."/>
            <person name="Yavitt J.B."/>
            <person name="Zinder S.H."/>
        </authorList>
    </citation>
    <scope>NUCLEOTIDE SEQUENCE [LARGE SCALE GENOMIC DNA]</scope>
    <source>
        <strain evidence="2">DSM 21154 / JCM 14090 / 6A8</strain>
    </source>
</reference>
<organism evidence="1 2">
    <name type="scientific">Methanoregula boonei (strain DSM 21154 / JCM 14090 / 6A8)</name>
    <dbReference type="NCBI Taxonomy" id="456442"/>
    <lineage>
        <taxon>Archaea</taxon>
        <taxon>Methanobacteriati</taxon>
        <taxon>Methanobacteriota</taxon>
        <taxon>Stenosarchaea group</taxon>
        <taxon>Methanomicrobia</taxon>
        <taxon>Methanomicrobiales</taxon>
        <taxon>Methanoregulaceae</taxon>
        <taxon>Methanoregula</taxon>
    </lineage>
</organism>
<dbReference type="eggNOG" id="arCOG02559">
    <property type="taxonomic scope" value="Archaea"/>
</dbReference>